<feature type="region of interest" description="Disordered" evidence="14">
    <location>
        <begin position="1"/>
        <end position="26"/>
    </location>
</feature>
<keyword evidence="11 15" id="KW-1133">Transmembrane helix</keyword>
<organism evidence="17 18">
    <name type="scientific">Elaeis guineensis var. tenera</name>
    <name type="common">Oil palm</name>
    <dbReference type="NCBI Taxonomy" id="51953"/>
    <lineage>
        <taxon>Eukaryota</taxon>
        <taxon>Viridiplantae</taxon>
        <taxon>Streptophyta</taxon>
        <taxon>Embryophyta</taxon>
        <taxon>Tracheophyta</taxon>
        <taxon>Spermatophyta</taxon>
        <taxon>Magnoliopsida</taxon>
        <taxon>Liliopsida</taxon>
        <taxon>Arecaceae</taxon>
        <taxon>Arecoideae</taxon>
        <taxon>Cocoseae</taxon>
        <taxon>Elaeidinae</taxon>
        <taxon>Elaeis</taxon>
    </lineage>
</organism>
<keyword evidence="7" id="KW-0479">Metal-binding</keyword>
<reference evidence="18 19" key="1">
    <citation type="submission" date="2025-04" db="UniProtKB">
        <authorList>
            <consortium name="RefSeq"/>
        </authorList>
    </citation>
    <scope>IDENTIFICATION</scope>
</reference>
<comment type="subcellular location">
    <subcellularLocation>
        <location evidence="2">Membrane</location>
        <topology evidence="2">Single-pass membrane protein</topology>
    </subcellularLocation>
</comment>
<comment type="catalytic activity">
    <reaction evidence="1">
        <text>S-ubiquitinyl-[E2 ubiquitin-conjugating enzyme]-L-cysteine + [acceptor protein]-L-lysine = [E2 ubiquitin-conjugating enzyme]-L-cysteine + N(6)-ubiquitinyl-[acceptor protein]-L-lysine.</text>
        <dbReference type="EC" id="2.3.2.27"/>
    </reaction>
</comment>
<evidence type="ECO:0000256" key="10">
    <source>
        <dbReference type="ARBA" id="ARBA00022833"/>
    </source>
</evidence>
<dbReference type="SMART" id="SM00184">
    <property type="entry name" value="RING"/>
    <property type="match status" value="1"/>
</dbReference>
<accession>A0A6I9QST5</accession>
<evidence type="ECO:0000313" key="18">
    <source>
        <dbReference type="RefSeq" id="XP_010913606.1"/>
    </source>
</evidence>
<evidence type="ECO:0000256" key="4">
    <source>
        <dbReference type="ARBA" id="ARBA00012483"/>
    </source>
</evidence>
<dbReference type="EC" id="2.3.2.27" evidence="4"/>
<comment type="pathway">
    <text evidence="3">Protein modification; protein ubiquitination.</text>
</comment>
<dbReference type="RefSeq" id="XP_010913607.1">
    <property type="nucleotide sequence ID" value="XM_010915305.3"/>
</dbReference>
<dbReference type="GeneID" id="105039225"/>
<name>A0A6I9QST5_ELAGV</name>
<keyword evidence="8 13" id="KW-0863">Zinc-finger</keyword>
<evidence type="ECO:0000256" key="1">
    <source>
        <dbReference type="ARBA" id="ARBA00000900"/>
    </source>
</evidence>
<keyword evidence="9" id="KW-0833">Ubl conjugation pathway</keyword>
<feature type="transmembrane region" description="Helical" evidence="15">
    <location>
        <begin position="36"/>
        <end position="66"/>
    </location>
</feature>
<dbReference type="GO" id="GO:0016020">
    <property type="term" value="C:membrane"/>
    <property type="evidence" value="ECO:0007669"/>
    <property type="project" value="UniProtKB-SubCell"/>
</dbReference>
<dbReference type="GO" id="GO:0016567">
    <property type="term" value="P:protein ubiquitination"/>
    <property type="evidence" value="ECO:0007669"/>
    <property type="project" value="InterPro"/>
</dbReference>
<evidence type="ECO:0000256" key="5">
    <source>
        <dbReference type="ARBA" id="ARBA00022679"/>
    </source>
</evidence>
<keyword evidence="5" id="KW-0808">Transferase</keyword>
<dbReference type="PANTHER" id="PTHR46913:SF1">
    <property type="entry name" value="RING-H2 FINGER PROTEIN ATL16"/>
    <property type="match status" value="1"/>
</dbReference>
<dbReference type="Proteomes" id="UP000504607">
    <property type="component" value="Chromosome 2"/>
</dbReference>
<dbReference type="Pfam" id="PF13639">
    <property type="entry name" value="zf-RING_2"/>
    <property type="match status" value="1"/>
</dbReference>
<evidence type="ECO:0000256" key="11">
    <source>
        <dbReference type="ARBA" id="ARBA00022989"/>
    </source>
</evidence>
<dbReference type="PANTHER" id="PTHR46913">
    <property type="entry name" value="RING-H2 FINGER PROTEIN ATL16"/>
    <property type="match status" value="1"/>
</dbReference>
<keyword evidence="6 15" id="KW-0812">Transmembrane</keyword>
<dbReference type="KEGG" id="egu:105039225"/>
<dbReference type="InterPro" id="IPR013083">
    <property type="entry name" value="Znf_RING/FYVE/PHD"/>
</dbReference>
<evidence type="ECO:0000256" key="3">
    <source>
        <dbReference type="ARBA" id="ARBA00004906"/>
    </source>
</evidence>
<dbReference type="PROSITE" id="PS50089">
    <property type="entry name" value="ZF_RING_2"/>
    <property type="match status" value="1"/>
</dbReference>
<evidence type="ECO:0000313" key="19">
    <source>
        <dbReference type="RefSeq" id="XP_010913607.1"/>
    </source>
</evidence>
<dbReference type="SUPFAM" id="SSF57850">
    <property type="entry name" value="RING/U-box"/>
    <property type="match status" value="1"/>
</dbReference>
<evidence type="ECO:0000256" key="12">
    <source>
        <dbReference type="ARBA" id="ARBA00023136"/>
    </source>
</evidence>
<protein>
    <recommendedName>
        <fullName evidence="4">RING-type E3 ubiquitin transferase</fullName>
        <ecNumber evidence="4">2.3.2.27</ecNumber>
    </recommendedName>
</protein>
<proteinExistence type="predicted"/>
<gene>
    <name evidence="18 19" type="primary">LOC105039225</name>
</gene>
<dbReference type="AlphaFoldDB" id="A0A6I9QST5"/>
<evidence type="ECO:0000256" key="9">
    <source>
        <dbReference type="ARBA" id="ARBA00022786"/>
    </source>
</evidence>
<dbReference type="GO" id="GO:0061630">
    <property type="term" value="F:ubiquitin protein ligase activity"/>
    <property type="evidence" value="ECO:0007669"/>
    <property type="project" value="UniProtKB-EC"/>
</dbReference>
<evidence type="ECO:0000313" key="17">
    <source>
        <dbReference type="Proteomes" id="UP000504607"/>
    </source>
</evidence>
<evidence type="ECO:0000256" key="15">
    <source>
        <dbReference type="SAM" id="Phobius"/>
    </source>
</evidence>
<dbReference type="RefSeq" id="XP_010913606.1">
    <property type="nucleotide sequence ID" value="XM_010915304.3"/>
</dbReference>
<dbReference type="Gene3D" id="3.30.40.10">
    <property type="entry name" value="Zinc/RING finger domain, C3HC4 (zinc finger)"/>
    <property type="match status" value="1"/>
</dbReference>
<evidence type="ECO:0000256" key="8">
    <source>
        <dbReference type="ARBA" id="ARBA00022771"/>
    </source>
</evidence>
<keyword evidence="10" id="KW-0862">Zinc</keyword>
<dbReference type="OrthoDB" id="8062037at2759"/>
<dbReference type="GO" id="GO:0008270">
    <property type="term" value="F:zinc ion binding"/>
    <property type="evidence" value="ECO:0007669"/>
    <property type="project" value="UniProtKB-KW"/>
</dbReference>
<keyword evidence="17" id="KW-1185">Reference proteome</keyword>
<evidence type="ECO:0000256" key="2">
    <source>
        <dbReference type="ARBA" id="ARBA00004167"/>
    </source>
</evidence>
<evidence type="ECO:0000256" key="6">
    <source>
        <dbReference type="ARBA" id="ARBA00022692"/>
    </source>
</evidence>
<evidence type="ECO:0000256" key="14">
    <source>
        <dbReference type="SAM" id="MobiDB-lite"/>
    </source>
</evidence>
<evidence type="ECO:0000256" key="13">
    <source>
        <dbReference type="PROSITE-ProRule" id="PRU00175"/>
    </source>
</evidence>
<sequence>MPRFDRDRPISSPPSVAMHPHQPPAKPKGGARVLSFVLQAVVMAVALALFFLFAGVAAVVLLHLCVAGRALRRRRRLQSRSHHSADSTTAVAEPSGLSPADLRKIRCFEYSGGGSASPPWPPDCAVCLEELRKGERCRALPGCGHAFHAPCIDRWLVRSPACPICRTGVVVAAVVPDRVIRRPVGWA</sequence>
<feature type="region of interest" description="Disordered" evidence="14">
    <location>
        <begin position="76"/>
        <end position="95"/>
    </location>
</feature>
<evidence type="ECO:0000259" key="16">
    <source>
        <dbReference type="PROSITE" id="PS50089"/>
    </source>
</evidence>
<feature type="domain" description="RING-type" evidence="16">
    <location>
        <begin position="124"/>
        <end position="166"/>
    </location>
</feature>
<evidence type="ECO:0000256" key="7">
    <source>
        <dbReference type="ARBA" id="ARBA00022723"/>
    </source>
</evidence>
<dbReference type="InterPro" id="IPR001841">
    <property type="entry name" value="Znf_RING"/>
</dbReference>
<keyword evidence="12 15" id="KW-0472">Membrane</keyword>
<dbReference type="InterPro" id="IPR044600">
    <property type="entry name" value="ATL1/ATL16-like"/>
</dbReference>